<dbReference type="AlphaFoldDB" id="A0A5M3WLE3"/>
<keyword evidence="9" id="KW-1185">Reference proteome</keyword>
<evidence type="ECO:0000313" key="8">
    <source>
        <dbReference type="EMBL" id="GES07723.1"/>
    </source>
</evidence>
<name>A0A5M3WLE3_9ACTN</name>
<keyword evidence="4 6" id="KW-1133">Transmembrane helix</keyword>
<comment type="caution">
    <text evidence="8">The sequence shown here is derived from an EMBL/GenBank/DDBJ whole genome shotgun (WGS) entry which is preliminary data.</text>
</comment>
<reference evidence="8 9" key="1">
    <citation type="submission" date="2019-10" db="EMBL/GenBank/DDBJ databases">
        <title>Whole genome shotgun sequence of Acrocarpospora macrocephala NBRC 16266.</title>
        <authorList>
            <person name="Ichikawa N."/>
            <person name="Kimura A."/>
            <person name="Kitahashi Y."/>
            <person name="Komaki H."/>
            <person name="Oguchi A."/>
        </authorList>
    </citation>
    <scope>NUCLEOTIDE SEQUENCE [LARGE SCALE GENOMIC DNA]</scope>
    <source>
        <strain evidence="8 9">NBRC 16266</strain>
    </source>
</reference>
<protein>
    <recommendedName>
        <fullName evidence="7">Cardiolipin synthase N-terminal domain-containing protein</fullName>
    </recommendedName>
</protein>
<evidence type="ECO:0000259" key="7">
    <source>
        <dbReference type="Pfam" id="PF13396"/>
    </source>
</evidence>
<dbReference type="Pfam" id="PF13396">
    <property type="entry name" value="PLDc_N"/>
    <property type="match status" value="1"/>
</dbReference>
<organism evidence="8 9">
    <name type="scientific">Acrocarpospora macrocephala</name>
    <dbReference type="NCBI Taxonomy" id="150177"/>
    <lineage>
        <taxon>Bacteria</taxon>
        <taxon>Bacillati</taxon>
        <taxon>Actinomycetota</taxon>
        <taxon>Actinomycetes</taxon>
        <taxon>Streptosporangiales</taxon>
        <taxon>Streptosporangiaceae</taxon>
        <taxon>Acrocarpospora</taxon>
    </lineage>
</organism>
<proteinExistence type="predicted"/>
<keyword evidence="2" id="KW-1003">Cell membrane</keyword>
<sequence length="101" mass="11090">MVMREVELMAVRANGGGRCIGGRAGSRKRWADLTERQRAAILVLASVELSLTATAAVDLFYRPQGRLRGRKALWWPVLVIQPFGPIAYLIMARRRSGGPAG</sequence>
<evidence type="ECO:0000256" key="4">
    <source>
        <dbReference type="ARBA" id="ARBA00022989"/>
    </source>
</evidence>
<keyword evidence="3 6" id="KW-0812">Transmembrane</keyword>
<dbReference type="GO" id="GO:0005886">
    <property type="term" value="C:plasma membrane"/>
    <property type="evidence" value="ECO:0007669"/>
    <property type="project" value="UniProtKB-SubCell"/>
</dbReference>
<gene>
    <name evidence="8" type="ORF">Amac_013180</name>
</gene>
<comment type="subcellular location">
    <subcellularLocation>
        <location evidence="1">Cell membrane</location>
        <topology evidence="1">Multi-pass membrane protein</topology>
    </subcellularLocation>
</comment>
<evidence type="ECO:0000256" key="3">
    <source>
        <dbReference type="ARBA" id="ARBA00022692"/>
    </source>
</evidence>
<keyword evidence="5 6" id="KW-0472">Membrane</keyword>
<feature type="transmembrane region" description="Helical" evidence="6">
    <location>
        <begin position="39"/>
        <end position="61"/>
    </location>
</feature>
<evidence type="ECO:0000313" key="9">
    <source>
        <dbReference type="Proteomes" id="UP000331127"/>
    </source>
</evidence>
<evidence type="ECO:0000256" key="5">
    <source>
        <dbReference type="ARBA" id="ARBA00023136"/>
    </source>
</evidence>
<evidence type="ECO:0000256" key="2">
    <source>
        <dbReference type="ARBA" id="ARBA00022475"/>
    </source>
</evidence>
<evidence type="ECO:0000256" key="6">
    <source>
        <dbReference type="SAM" id="Phobius"/>
    </source>
</evidence>
<feature type="transmembrane region" description="Helical" evidence="6">
    <location>
        <begin position="73"/>
        <end position="91"/>
    </location>
</feature>
<accession>A0A5M3WLE3</accession>
<dbReference type="Proteomes" id="UP000331127">
    <property type="component" value="Unassembled WGS sequence"/>
</dbReference>
<evidence type="ECO:0000256" key="1">
    <source>
        <dbReference type="ARBA" id="ARBA00004651"/>
    </source>
</evidence>
<dbReference type="EMBL" id="BLAE01000007">
    <property type="protein sequence ID" value="GES07723.1"/>
    <property type="molecule type" value="Genomic_DNA"/>
</dbReference>
<feature type="domain" description="Cardiolipin synthase N-terminal" evidence="7">
    <location>
        <begin position="51"/>
        <end position="91"/>
    </location>
</feature>
<dbReference type="InterPro" id="IPR027379">
    <property type="entry name" value="CLS_N"/>
</dbReference>